<dbReference type="STRING" id="1123281.SAMN02745180_02228"/>
<evidence type="ECO:0000313" key="1">
    <source>
        <dbReference type="EMBL" id="SHI11987.1"/>
    </source>
</evidence>
<evidence type="ECO:0000313" key="2">
    <source>
        <dbReference type="Proteomes" id="UP000184389"/>
    </source>
</evidence>
<accession>A0A1M5YIX8</accession>
<organism evidence="1 2">
    <name type="scientific">Sporanaerobacter acetigenes DSM 13106</name>
    <dbReference type="NCBI Taxonomy" id="1123281"/>
    <lineage>
        <taxon>Bacteria</taxon>
        <taxon>Bacillati</taxon>
        <taxon>Bacillota</taxon>
        <taxon>Tissierellia</taxon>
        <taxon>Tissierellales</taxon>
        <taxon>Sporanaerobacteraceae</taxon>
        <taxon>Sporanaerobacter</taxon>
    </lineage>
</organism>
<dbReference type="OrthoDB" id="9910964at2"/>
<proteinExistence type="predicted"/>
<reference evidence="1 2" key="1">
    <citation type="submission" date="2016-11" db="EMBL/GenBank/DDBJ databases">
        <authorList>
            <person name="Jaros S."/>
            <person name="Januszkiewicz K."/>
            <person name="Wedrychowicz H."/>
        </authorList>
    </citation>
    <scope>NUCLEOTIDE SEQUENCE [LARGE SCALE GENOMIC DNA]</scope>
    <source>
        <strain evidence="1 2">DSM 13106</strain>
    </source>
</reference>
<sequence>MEYLINGNEYGKDDWCILRDCDCYNNNSLIAPCTRIEPCACKANFCGAEICSPVKIQPASKKIEL</sequence>
<dbReference type="EMBL" id="FQXR01000012">
    <property type="protein sequence ID" value="SHI11987.1"/>
    <property type="molecule type" value="Genomic_DNA"/>
</dbReference>
<name>A0A1M5YIX8_9FIRM</name>
<keyword evidence="2" id="KW-1185">Reference proteome</keyword>
<gene>
    <name evidence="1" type="ORF">SAMN02745180_02228</name>
</gene>
<protein>
    <submittedName>
        <fullName evidence="1">Uncharacterized protein</fullName>
    </submittedName>
</protein>
<dbReference type="AlphaFoldDB" id="A0A1M5YIX8"/>
<dbReference type="Proteomes" id="UP000184389">
    <property type="component" value="Unassembled WGS sequence"/>
</dbReference>
<dbReference type="RefSeq" id="WP_072744875.1">
    <property type="nucleotide sequence ID" value="NZ_FQXR01000012.1"/>
</dbReference>